<dbReference type="AlphaFoldDB" id="D3QBV0"/>
<reference evidence="1 2" key="1">
    <citation type="journal article" date="2009" name="Stand. Genomic Sci.">
        <title>Complete genome sequence of Stackebrandtia nassauensis type strain (LLR-40K-21).</title>
        <authorList>
            <person name="Munk C."/>
            <person name="Lapidus A."/>
            <person name="Copeland A."/>
            <person name="Jando M."/>
            <person name="Mayilraj S."/>
            <person name="Glavina Del Rio T."/>
            <person name="Nolan M."/>
            <person name="Chen F."/>
            <person name="Lucas S."/>
            <person name="Tice H."/>
            <person name="Cheng J.F."/>
            <person name="Han C."/>
            <person name="Detter J.C."/>
            <person name="Bruce D."/>
            <person name="Goodwin L."/>
            <person name="Chain P."/>
            <person name="Pitluck S."/>
            <person name="Goker M."/>
            <person name="Ovchinikova G."/>
            <person name="Pati A."/>
            <person name="Ivanova N."/>
            <person name="Mavromatis K."/>
            <person name="Chen A."/>
            <person name="Palaniappan K."/>
            <person name="Land M."/>
            <person name="Hauser L."/>
            <person name="Chang Y.J."/>
            <person name="Jeffries C.D."/>
            <person name="Bristow J."/>
            <person name="Eisen J.A."/>
            <person name="Markowitz V."/>
            <person name="Hugenholtz P."/>
            <person name="Kyrpides N.C."/>
            <person name="Klenk H.P."/>
        </authorList>
    </citation>
    <scope>NUCLEOTIDE SEQUENCE [LARGE SCALE GENOMIC DNA]</scope>
    <source>
        <strain evidence="2">DSM 44728 / CIP 108903 / NRRL B-16338 / NBRC 102104 / LLR-40K-21</strain>
    </source>
</reference>
<evidence type="ECO:0000313" key="1">
    <source>
        <dbReference type="EMBL" id="ADD44839.1"/>
    </source>
</evidence>
<dbReference type="EMBL" id="CP001778">
    <property type="protein sequence ID" value="ADD44839.1"/>
    <property type="molecule type" value="Genomic_DNA"/>
</dbReference>
<dbReference type="Proteomes" id="UP000000844">
    <property type="component" value="Chromosome"/>
</dbReference>
<dbReference type="KEGG" id="sna:Snas_5204"/>
<accession>D3QBV0</accession>
<protein>
    <submittedName>
        <fullName evidence="1">Uncharacterized protein</fullName>
    </submittedName>
</protein>
<proteinExistence type="predicted"/>
<organism evidence="1 2">
    <name type="scientific">Stackebrandtia nassauensis (strain DSM 44728 / CIP 108903 / NRRL B-16338 / NBRC 102104 / LLR-40K-21)</name>
    <dbReference type="NCBI Taxonomy" id="446470"/>
    <lineage>
        <taxon>Bacteria</taxon>
        <taxon>Bacillati</taxon>
        <taxon>Actinomycetota</taxon>
        <taxon>Actinomycetes</taxon>
        <taxon>Glycomycetales</taxon>
        <taxon>Glycomycetaceae</taxon>
        <taxon>Stackebrandtia</taxon>
    </lineage>
</organism>
<name>D3QBV0_STANL</name>
<dbReference type="STRING" id="446470.Snas_5204"/>
<gene>
    <name evidence="1" type="ordered locus">Snas_5204</name>
</gene>
<keyword evidence="2" id="KW-1185">Reference proteome</keyword>
<dbReference type="HOGENOM" id="CLU_1229268_0_0_11"/>
<sequence>MGSRQHVQGLQLGQVLAQFVQQPGAAAHQRRNHVQVQLVEQPCPDELPHRVGATGDVDVPVSRDGSGLLQGTVDTVGDEGVRGAALLLDPVPAAVGQHEHRAPERWVLAPRHLAGVEHGPSHHHRAGGVEPVAHQRRVQVVLAAGQMLPFPPARQAVDRAEQLLGAVPDGIVGGAHVRPGDVTIQRDRQVGGNDRHGVLLSFDGACGQARFAGDVETAGRSSTFS</sequence>
<evidence type="ECO:0000313" key="2">
    <source>
        <dbReference type="Proteomes" id="UP000000844"/>
    </source>
</evidence>